<dbReference type="PANTHER" id="PTHR15615:SF27">
    <property type="entry name" value="PHO85 CYCLIN CLG1"/>
    <property type="match status" value="1"/>
</dbReference>
<dbReference type="GO" id="GO:0019901">
    <property type="term" value="F:protein kinase binding"/>
    <property type="evidence" value="ECO:0007669"/>
    <property type="project" value="InterPro"/>
</dbReference>
<dbReference type="RefSeq" id="XP_058345062.1">
    <property type="nucleotide sequence ID" value="XM_058484074.1"/>
</dbReference>
<name>A0AAD7V717_9FUNG</name>
<dbReference type="AlphaFoldDB" id="A0AAD7V717"/>
<organism evidence="2 3">
    <name type="scientific">Lichtheimia ornata</name>
    <dbReference type="NCBI Taxonomy" id="688661"/>
    <lineage>
        <taxon>Eukaryota</taxon>
        <taxon>Fungi</taxon>
        <taxon>Fungi incertae sedis</taxon>
        <taxon>Mucoromycota</taxon>
        <taxon>Mucoromycotina</taxon>
        <taxon>Mucoromycetes</taxon>
        <taxon>Mucorales</taxon>
        <taxon>Lichtheimiaceae</taxon>
        <taxon>Lichtheimia</taxon>
    </lineage>
</organism>
<proteinExistence type="predicted"/>
<gene>
    <name evidence="2" type="ORF">O0I10_004008</name>
</gene>
<dbReference type="GO" id="GO:0000307">
    <property type="term" value="C:cyclin-dependent protein kinase holoenzyme complex"/>
    <property type="evidence" value="ECO:0007669"/>
    <property type="project" value="TreeGrafter"/>
</dbReference>
<dbReference type="GO" id="GO:0005634">
    <property type="term" value="C:nucleus"/>
    <property type="evidence" value="ECO:0007669"/>
    <property type="project" value="TreeGrafter"/>
</dbReference>
<dbReference type="Proteomes" id="UP001234581">
    <property type="component" value="Unassembled WGS sequence"/>
</dbReference>
<dbReference type="GeneID" id="83211421"/>
<dbReference type="InterPro" id="IPR013922">
    <property type="entry name" value="Cyclin_PHO80-like"/>
</dbReference>
<dbReference type="EMBL" id="JARTCD010000014">
    <property type="protein sequence ID" value="KAJ8660149.1"/>
    <property type="molecule type" value="Genomic_DNA"/>
</dbReference>
<reference evidence="2 3" key="1">
    <citation type="submission" date="2023-03" db="EMBL/GenBank/DDBJ databases">
        <title>Genome sequence of Lichtheimia ornata CBS 291.66.</title>
        <authorList>
            <person name="Mohabir J.T."/>
            <person name="Shea T.P."/>
            <person name="Kurbessoian T."/>
            <person name="Berby B."/>
            <person name="Fontaine J."/>
            <person name="Livny J."/>
            <person name="Gnirke A."/>
            <person name="Stajich J.E."/>
            <person name="Cuomo C.A."/>
        </authorList>
    </citation>
    <scope>NUCLEOTIDE SEQUENCE [LARGE SCALE GENOMIC DNA]</scope>
    <source>
        <strain evidence="2">CBS 291.66</strain>
    </source>
</reference>
<evidence type="ECO:0000313" key="2">
    <source>
        <dbReference type="EMBL" id="KAJ8660149.1"/>
    </source>
</evidence>
<evidence type="ECO:0000256" key="1">
    <source>
        <dbReference type="SAM" id="MobiDB-lite"/>
    </source>
</evidence>
<keyword evidence="3" id="KW-1185">Reference proteome</keyword>
<protein>
    <submittedName>
        <fullName evidence="2">Uncharacterized protein</fullName>
    </submittedName>
</protein>
<dbReference type="Gene3D" id="1.10.472.10">
    <property type="entry name" value="Cyclin-like"/>
    <property type="match status" value="1"/>
</dbReference>
<dbReference type="CDD" id="cd20557">
    <property type="entry name" value="CYCLIN_ScPCL1-like"/>
    <property type="match status" value="1"/>
</dbReference>
<comment type="caution">
    <text evidence="2">The sequence shown here is derived from an EMBL/GenBank/DDBJ whole genome shotgun (WGS) entry which is preliminary data.</text>
</comment>
<sequence length="268" mass="29788">MSFVTLSNTTIESGKLYSDFIAFLYGPPLSDNDFMLWVLQHYATSLFCATDASTEVVLLSLIFAQRYLAAAAAAAASGTSVRSVRPLPSTTEEHYLLATVSCRLAFKWHDDRHMWWSEVDWDLASGLADDVIDKFEWDFVKAINYELFVSEADFNTFASTVEMIVVPPPSPPSPQPQQQQDPLDFIASSSPPLVPVKLEPPSPMPTIKLEPESPRFLPYVHVKVEELDDSSALLASMAAHEDYLRSVSMPVATPTPNITHNDITRFSV</sequence>
<feature type="region of interest" description="Disordered" evidence="1">
    <location>
        <begin position="167"/>
        <end position="186"/>
    </location>
</feature>
<evidence type="ECO:0000313" key="3">
    <source>
        <dbReference type="Proteomes" id="UP001234581"/>
    </source>
</evidence>
<dbReference type="GO" id="GO:0016538">
    <property type="term" value="F:cyclin-dependent protein serine/threonine kinase regulator activity"/>
    <property type="evidence" value="ECO:0007669"/>
    <property type="project" value="TreeGrafter"/>
</dbReference>
<accession>A0AAD7V717</accession>
<dbReference type="PANTHER" id="PTHR15615">
    <property type="match status" value="1"/>
</dbReference>